<reference evidence="2 3" key="1">
    <citation type="submission" date="2019-07" db="EMBL/GenBank/DDBJ databases">
        <title>Whole genome shotgun sequence of Pseudonocardia sulfidoxydans NBRC 16205.</title>
        <authorList>
            <person name="Hosoyama A."/>
            <person name="Uohara A."/>
            <person name="Ohji S."/>
            <person name="Ichikawa N."/>
        </authorList>
    </citation>
    <scope>NUCLEOTIDE SEQUENCE [LARGE SCALE GENOMIC DNA]</scope>
    <source>
        <strain evidence="2 3">NBRC 16205</strain>
    </source>
</reference>
<gene>
    <name evidence="2" type="ORF">PSU4_17150</name>
</gene>
<accession>A0A511DD82</accession>
<dbReference type="Proteomes" id="UP000321685">
    <property type="component" value="Unassembled WGS sequence"/>
</dbReference>
<name>A0A511DD82_9PSEU</name>
<proteinExistence type="predicted"/>
<feature type="region of interest" description="Disordered" evidence="1">
    <location>
        <begin position="151"/>
        <end position="172"/>
    </location>
</feature>
<sequence length="244" mass="27115">MGDTGFGIAVCAHEAAHAVVSTALGVPVLELRVDNPEPGTGGWCLFDGDGWRSGRWGGRSLECIAMTSAPKVWSREFADRRDREPAAAHGSDDQAIEAIQREALPLDAALFRDHRRRAEALAATVLAERQDDVRTLARKLQRHGGWVRGVGWGLPPRQTPRPASREVGQREETRVVVRPSQDPLMPSLRAVVADSLTRSAADEQRRQEFMLDVRDRVAKRLITTDEAYRLCRQAGYRTEFRKAG</sequence>
<feature type="compositionally biased region" description="Basic and acidic residues" evidence="1">
    <location>
        <begin position="163"/>
        <end position="172"/>
    </location>
</feature>
<dbReference type="AlphaFoldDB" id="A0A511DD82"/>
<dbReference type="EMBL" id="BJVJ01000012">
    <property type="protein sequence ID" value="GEL22761.1"/>
    <property type="molecule type" value="Genomic_DNA"/>
</dbReference>
<organism evidence="2 3">
    <name type="scientific">Pseudonocardia sulfidoxydans NBRC 16205</name>
    <dbReference type="NCBI Taxonomy" id="1223511"/>
    <lineage>
        <taxon>Bacteria</taxon>
        <taxon>Bacillati</taxon>
        <taxon>Actinomycetota</taxon>
        <taxon>Actinomycetes</taxon>
        <taxon>Pseudonocardiales</taxon>
        <taxon>Pseudonocardiaceae</taxon>
        <taxon>Pseudonocardia</taxon>
    </lineage>
</organism>
<keyword evidence="3" id="KW-1185">Reference proteome</keyword>
<comment type="caution">
    <text evidence="2">The sequence shown here is derived from an EMBL/GenBank/DDBJ whole genome shotgun (WGS) entry which is preliminary data.</text>
</comment>
<evidence type="ECO:0000313" key="2">
    <source>
        <dbReference type="EMBL" id="GEL22761.1"/>
    </source>
</evidence>
<evidence type="ECO:0000313" key="3">
    <source>
        <dbReference type="Proteomes" id="UP000321685"/>
    </source>
</evidence>
<protein>
    <submittedName>
        <fullName evidence="2">Uncharacterized protein</fullName>
    </submittedName>
</protein>
<evidence type="ECO:0000256" key="1">
    <source>
        <dbReference type="SAM" id="MobiDB-lite"/>
    </source>
</evidence>